<dbReference type="AlphaFoldDB" id="A0A163JJL8"/>
<evidence type="ECO:0000313" key="1">
    <source>
        <dbReference type="EMBL" id="SAL99793.1"/>
    </source>
</evidence>
<dbReference type="Proteomes" id="UP000078561">
    <property type="component" value="Unassembled WGS sequence"/>
</dbReference>
<proteinExistence type="predicted"/>
<sequence length="154" mass="17491">MEYVLAITPLTKTLVTKKLEQAQNDSIGRFYGAHSLSSTVNMRHLARIPSMQARVDLLRFKYLHWIATLPADSLLSIIIAVSTSAPRRLTATSPWIRLSNHPLWRQYKSLDVPPPTQRFLNAHLNTLYTTASRQSTLLQQCRPKRGIISIIEAD</sequence>
<reference evidence="1" key="1">
    <citation type="submission" date="2016-04" db="EMBL/GenBank/DDBJ databases">
        <authorList>
            <person name="Evans L.H."/>
            <person name="Alamgir A."/>
            <person name="Owens N."/>
            <person name="Weber N.D."/>
            <person name="Virtaneva K."/>
            <person name="Barbian K."/>
            <person name="Babar A."/>
            <person name="Rosenke K."/>
        </authorList>
    </citation>
    <scope>NUCLEOTIDE SEQUENCE [LARGE SCALE GENOMIC DNA]</scope>
    <source>
        <strain evidence="1">CBS 101.48</strain>
    </source>
</reference>
<accession>A0A163JJL8</accession>
<protein>
    <submittedName>
        <fullName evidence="1">Uncharacterized protein</fullName>
    </submittedName>
</protein>
<dbReference type="InParanoid" id="A0A163JJL8"/>
<name>A0A163JJL8_ABSGL</name>
<keyword evidence="2" id="KW-1185">Reference proteome</keyword>
<dbReference type="OrthoDB" id="2284923at2759"/>
<organism evidence="1">
    <name type="scientific">Absidia glauca</name>
    <name type="common">Pin mould</name>
    <dbReference type="NCBI Taxonomy" id="4829"/>
    <lineage>
        <taxon>Eukaryota</taxon>
        <taxon>Fungi</taxon>
        <taxon>Fungi incertae sedis</taxon>
        <taxon>Mucoromycota</taxon>
        <taxon>Mucoromycotina</taxon>
        <taxon>Mucoromycetes</taxon>
        <taxon>Mucorales</taxon>
        <taxon>Cunninghamellaceae</taxon>
        <taxon>Absidia</taxon>
    </lineage>
</organism>
<gene>
    <name evidence="1" type="primary">ABSGL_05447.1 scaffold 7164</name>
</gene>
<evidence type="ECO:0000313" key="2">
    <source>
        <dbReference type="Proteomes" id="UP000078561"/>
    </source>
</evidence>
<dbReference type="EMBL" id="LT553028">
    <property type="protein sequence ID" value="SAL99793.1"/>
    <property type="molecule type" value="Genomic_DNA"/>
</dbReference>